<organism evidence="1 2">
    <name type="scientific">Scytonema hofmannii PCC 7110</name>
    <dbReference type="NCBI Taxonomy" id="128403"/>
    <lineage>
        <taxon>Bacteria</taxon>
        <taxon>Bacillati</taxon>
        <taxon>Cyanobacteriota</taxon>
        <taxon>Cyanophyceae</taxon>
        <taxon>Nostocales</taxon>
        <taxon>Scytonemataceae</taxon>
        <taxon>Scytonema</taxon>
    </lineage>
</organism>
<proteinExistence type="predicted"/>
<dbReference type="AlphaFoldDB" id="A0A139XBI9"/>
<evidence type="ECO:0000313" key="2">
    <source>
        <dbReference type="Proteomes" id="UP000076925"/>
    </source>
</evidence>
<name>A0A139XBI9_9CYAN</name>
<dbReference type="Proteomes" id="UP000076925">
    <property type="component" value="Unassembled WGS sequence"/>
</dbReference>
<dbReference type="EMBL" id="ANNX02000020">
    <property type="protein sequence ID" value="KYC42016.1"/>
    <property type="molecule type" value="Genomic_DNA"/>
</dbReference>
<reference evidence="1 2" key="1">
    <citation type="journal article" date="2013" name="Genome Biol. Evol.">
        <title>Genomes of Stigonematalean cyanobacteria (subsection V) and the evolution of oxygenic photosynthesis from prokaryotes to plastids.</title>
        <authorList>
            <person name="Dagan T."/>
            <person name="Roettger M."/>
            <person name="Stucken K."/>
            <person name="Landan G."/>
            <person name="Koch R."/>
            <person name="Major P."/>
            <person name="Gould S.B."/>
            <person name="Goremykin V.V."/>
            <person name="Rippka R."/>
            <person name="Tandeau de Marsac N."/>
            <person name="Gugger M."/>
            <person name="Lockhart P.J."/>
            <person name="Allen J.F."/>
            <person name="Brune I."/>
            <person name="Maus I."/>
            <person name="Puhler A."/>
            <person name="Martin W.F."/>
        </authorList>
    </citation>
    <scope>NUCLEOTIDE SEQUENCE [LARGE SCALE GENOMIC DNA]</scope>
    <source>
        <strain evidence="1 2">PCC 7110</strain>
    </source>
</reference>
<evidence type="ECO:0000313" key="1">
    <source>
        <dbReference type="EMBL" id="KYC42016.1"/>
    </source>
</evidence>
<sequence length="100" mass="11072">MDIDKLIEALSNAGIIQPIQKKRITTSELPATLYIKMLIASMATKKSLSACISTAMETYTIRNEEKHFNEIKMQAAATGKELEAYLAEQIAAKLAEKNPE</sequence>
<comment type="caution">
    <text evidence="1">The sequence shown here is derived from an EMBL/GenBank/DDBJ whole genome shotgun (WGS) entry which is preliminary data.</text>
</comment>
<protein>
    <submittedName>
        <fullName evidence="1">Uncharacterized protein</fullName>
    </submittedName>
</protein>
<accession>A0A139XBI9</accession>
<keyword evidence="2" id="KW-1185">Reference proteome</keyword>
<gene>
    <name evidence="1" type="ORF">WA1_18605</name>
</gene>
<dbReference type="RefSeq" id="WP_017742077.1">
    <property type="nucleotide sequence ID" value="NZ_KQ976354.1"/>
</dbReference>